<feature type="transmembrane region" description="Helical" evidence="1">
    <location>
        <begin position="254"/>
        <end position="272"/>
    </location>
</feature>
<evidence type="ECO:0000256" key="1">
    <source>
        <dbReference type="SAM" id="Phobius"/>
    </source>
</evidence>
<dbReference type="GO" id="GO:0016747">
    <property type="term" value="F:acyltransferase activity, transferring groups other than amino-acyl groups"/>
    <property type="evidence" value="ECO:0007669"/>
    <property type="project" value="InterPro"/>
</dbReference>
<feature type="transmembrane region" description="Helical" evidence="1">
    <location>
        <begin position="231"/>
        <end position="248"/>
    </location>
</feature>
<dbReference type="InterPro" id="IPR002656">
    <property type="entry name" value="Acyl_transf_3_dom"/>
</dbReference>
<sequence>MDTNRQITPPHVNKVKYNNINGLRALSAVGIAIMHYQANISVKPELGWFSDKLMPWFTWFVVLFFMISGFALCCGYYDRMKNGQVSLNDFYSKRYKRILPFFCLLCVLDLIVDFSKENLAQAFMNCTLVFNLLPNPDIKVIGVGWFLGLIFLFYMLFPFFVFLLDNKRRAWSVFGISLVVNFLCQEYFFTEAFVDFHPGRHNILYSAPFLLSGGLCFLYRERLHEWSAKWGNVLLIVCLIANALYFFVPQSQWTLHQVVPLMVVFTLWLIYAMGQEHKWLHNRVMDFMSNISMEFYLCHMVVFRVVEKVHLEKMVHNENLLFFLTCMAGMGLAVAFSYWGKKMIARCSRC</sequence>
<keyword evidence="1" id="KW-0812">Transmembrane</keyword>
<proteinExistence type="predicted"/>
<dbReference type="PANTHER" id="PTHR23028:SF53">
    <property type="entry name" value="ACYL_TRANSF_3 DOMAIN-CONTAINING PROTEIN"/>
    <property type="match status" value="1"/>
</dbReference>
<name>F3QYZ1_9BACT</name>
<dbReference type="GO" id="GO:0016020">
    <property type="term" value="C:membrane"/>
    <property type="evidence" value="ECO:0007669"/>
    <property type="project" value="TreeGrafter"/>
</dbReference>
<dbReference type="STRING" id="762982.HMPREF9442_03437"/>
<feature type="transmembrane region" description="Helical" evidence="1">
    <location>
        <begin position="140"/>
        <end position="164"/>
    </location>
</feature>
<protein>
    <submittedName>
        <fullName evidence="3">Acyltransferase</fullName>
    </submittedName>
</protein>
<dbReference type="InterPro" id="IPR050879">
    <property type="entry name" value="Acyltransferase_3"/>
</dbReference>
<feature type="domain" description="Acyltransferase 3" evidence="2">
    <location>
        <begin position="18"/>
        <end position="337"/>
    </location>
</feature>
<dbReference type="Pfam" id="PF01757">
    <property type="entry name" value="Acyl_transf_3"/>
    <property type="match status" value="1"/>
</dbReference>
<reference evidence="3 4" key="1">
    <citation type="submission" date="2011-02" db="EMBL/GenBank/DDBJ databases">
        <authorList>
            <person name="Weinstock G."/>
            <person name="Sodergren E."/>
            <person name="Clifton S."/>
            <person name="Fulton L."/>
            <person name="Fulton B."/>
            <person name="Courtney L."/>
            <person name="Fronick C."/>
            <person name="Harrison M."/>
            <person name="Strong C."/>
            <person name="Farmer C."/>
            <person name="Delahaunty K."/>
            <person name="Markovic C."/>
            <person name="Hall O."/>
            <person name="Minx P."/>
            <person name="Tomlinson C."/>
            <person name="Mitreva M."/>
            <person name="Hou S."/>
            <person name="Chen J."/>
            <person name="Wollam A."/>
            <person name="Pepin K.H."/>
            <person name="Johnson M."/>
            <person name="Bhonagiri V."/>
            <person name="Zhang X."/>
            <person name="Suruliraj S."/>
            <person name="Warren W."/>
            <person name="Chinwalla A."/>
            <person name="Mardis E.R."/>
            <person name="Wilson R.K."/>
        </authorList>
    </citation>
    <scope>NUCLEOTIDE SEQUENCE [LARGE SCALE GENOMIC DNA]</scope>
    <source>
        <strain evidence="3 4">YIT 11841</strain>
    </source>
</reference>
<dbReference type="OrthoDB" id="9806223at2"/>
<dbReference type="RefSeq" id="WP_008630262.1">
    <property type="nucleotide sequence ID" value="NZ_GL883888.1"/>
</dbReference>
<dbReference type="HOGENOM" id="CLU_005679_2_2_10"/>
<keyword evidence="4" id="KW-1185">Reference proteome</keyword>
<feature type="transmembrane region" description="Helical" evidence="1">
    <location>
        <begin position="202"/>
        <end position="219"/>
    </location>
</feature>
<gene>
    <name evidence="3" type="ORF">HMPREF9442_03437</name>
</gene>
<dbReference type="AlphaFoldDB" id="F3QYZ1"/>
<keyword evidence="3" id="KW-0808">Transferase</keyword>
<evidence type="ECO:0000313" key="3">
    <source>
        <dbReference type="EMBL" id="EGG50138.1"/>
    </source>
</evidence>
<feature type="transmembrane region" description="Helical" evidence="1">
    <location>
        <begin position="171"/>
        <end position="190"/>
    </location>
</feature>
<dbReference type="EMBL" id="AFBR01000095">
    <property type="protein sequence ID" value="EGG50138.1"/>
    <property type="molecule type" value="Genomic_DNA"/>
</dbReference>
<feature type="transmembrane region" description="Helical" evidence="1">
    <location>
        <begin position="20"/>
        <end position="36"/>
    </location>
</feature>
<feature type="transmembrane region" description="Helical" evidence="1">
    <location>
        <begin position="98"/>
        <end position="115"/>
    </location>
</feature>
<dbReference type="eggNOG" id="COG1835">
    <property type="taxonomic scope" value="Bacteria"/>
</dbReference>
<organism evidence="3 4">
    <name type="scientific">Paraprevotella xylaniphila YIT 11841</name>
    <dbReference type="NCBI Taxonomy" id="762982"/>
    <lineage>
        <taxon>Bacteria</taxon>
        <taxon>Pseudomonadati</taxon>
        <taxon>Bacteroidota</taxon>
        <taxon>Bacteroidia</taxon>
        <taxon>Bacteroidales</taxon>
        <taxon>Prevotellaceae</taxon>
        <taxon>Paraprevotella</taxon>
    </lineage>
</organism>
<feature type="transmembrane region" description="Helical" evidence="1">
    <location>
        <begin position="284"/>
        <end position="305"/>
    </location>
</feature>
<comment type="caution">
    <text evidence="3">The sequence shown here is derived from an EMBL/GenBank/DDBJ whole genome shotgun (WGS) entry which is preliminary data.</text>
</comment>
<dbReference type="PANTHER" id="PTHR23028">
    <property type="entry name" value="ACETYLTRANSFERASE"/>
    <property type="match status" value="1"/>
</dbReference>
<evidence type="ECO:0000313" key="4">
    <source>
        <dbReference type="Proteomes" id="UP000005546"/>
    </source>
</evidence>
<feature type="transmembrane region" description="Helical" evidence="1">
    <location>
        <begin position="320"/>
        <end position="339"/>
    </location>
</feature>
<accession>F3QYZ1</accession>
<evidence type="ECO:0000259" key="2">
    <source>
        <dbReference type="Pfam" id="PF01757"/>
    </source>
</evidence>
<dbReference type="Proteomes" id="UP000005546">
    <property type="component" value="Unassembled WGS sequence"/>
</dbReference>
<feature type="transmembrane region" description="Helical" evidence="1">
    <location>
        <begin position="56"/>
        <end position="77"/>
    </location>
</feature>
<dbReference type="GO" id="GO:0000271">
    <property type="term" value="P:polysaccharide biosynthetic process"/>
    <property type="evidence" value="ECO:0007669"/>
    <property type="project" value="TreeGrafter"/>
</dbReference>
<keyword evidence="1" id="KW-0472">Membrane</keyword>
<keyword evidence="1" id="KW-1133">Transmembrane helix</keyword>
<keyword evidence="3" id="KW-0012">Acyltransferase</keyword>